<dbReference type="STRING" id="1325734.A0A428PGH4"/>
<evidence type="ECO:0000313" key="3">
    <source>
        <dbReference type="Proteomes" id="UP000288168"/>
    </source>
</evidence>
<dbReference type="EMBL" id="NKCI01000139">
    <property type="protein sequence ID" value="RSL52141.1"/>
    <property type="molecule type" value="Genomic_DNA"/>
</dbReference>
<dbReference type="PANTHER" id="PTHR24148">
    <property type="entry name" value="ANKYRIN REPEAT DOMAIN-CONTAINING PROTEIN 39 HOMOLOG-RELATED"/>
    <property type="match status" value="1"/>
</dbReference>
<sequence>MMRQIYHQARRVLIWLGPQDGQDTLGPLLEIAQKLKAIEPSTLPKDHAARQRYLGFTDTHVLSLAALLSRTWFRRVWIVQEAALARDAILYCGPQSLAWQELCRLLDLESGVNIIGPNYQVGIDLVQAIRSHRTAIGNNASKTLLDVLLHHRPSLATDPKDKVHGFLGLCIDDIIQADYRLASREVYKLLTTRYLLKDCNLEVITASSSPISAHPNSLPSWVPDWSATDVASPLALRTKLLSEMSYYAAGESKWTPKFSDDGDMLGVEVQFIDEIVELGPVRQPYRPTTPDARSLFKQLRTECNVSNSWQKICLGDASGWDSEYLTGETLFDVSWQILLAGCHPSEYETCREQSKRVWSMFRKYLLAHRLRLMPLWAFGLMDNIAKLTG</sequence>
<proteinExistence type="predicted"/>
<reference evidence="2 3" key="1">
    <citation type="submission" date="2017-06" db="EMBL/GenBank/DDBJ databases">
        <title>Comparative genomic analysis of Ambrosia Fusariam Clade fungi.</title>
        <authorList>
            <person name="Stajich J.E."/>
            <person name="Carrillo J."/>
            <person name="Kijimoto T."/>
            <person name="Eskalen A."/>
            <person name="O'Donnell K."/>
            <person name="Kasson M."/>
        </authorList>
    </citation>
    <scope>NUCLEOTIDE SEQUENCE [LARGE SCALE GENOMIC DNA]</scope>
    <source>
        <strain evidence="2 3">NRRL62584</strain>
    </source>
</reference>
<dbReference type="InterPro" id="IPR052895">
    <property type="entry name" value="HetReg/Transcr_Mod"/>
</dbReference>
<evidence type="ECO:0000313" key="2">
    <source>
        <dbReference type="EMBL" id="RSL52141.1"/>
    </source>
</evidence>
<comment type="caution">
    <text evidence="2">The sequence shown here is derived from an EMBL/GenBank/DDBJ whole genome shotgun (WGS) entry which is preliminary data.</text>
</comment>
<organism evidence="2 3">
    <name type="scientific">Fusarium duplospermum</name>
    <dbReference type="NCBI Taxonomy" id="1325734"/>
    <lineage>
        <taxon>Eukaryota</taxon>
        <taxon>Fungi</taxon>
        <taxon>Dikarya</taxon>
        <taxon>Ascomycota</taxon>
        <taxon>Pezizomycotina</taxon>
        <taxon>Sordariomycetes</taxon>
        <taxon>Hypocreomycetidae</taxon>
        <taxon>Hypocreales</taxon>
        <taxon>Nectriaceae</taxon>
        <taxon>Fusarium</taxon>
        <taxon>Fusarium solani species complex</taxon>
    </lineage>
</organism>
<name>A0A428PGH4_9HYPO</name>
<dbReference type="Pfam" id="PF06985">
    <property type="entry name" value="HET"/>
    <property type="match status" value="1"/>
</dbReference>
<dbReference type="PANTHER" id="PTHR24148:SF64">
    <property type="entry name" value="HETEROKARYON INCOMPATIBILITY DOMAIN-CONTAINING PROTEIN"/>
    <property type="match status" value="1"/>
</dbReference>
<evidence type="ECO:0000259" key="1">
    <source>
        <dbReference type="Pfam" id="PF06985"/>
    </source>
</evidence>
<dbReference type="AlphaFoldDB" id="A0A428PGH4"/>
<dbReference type="InterPro" id="IPR010730">
    <property type="entry name" value="HET"/>
</dbReference>
<dbReference type="OrthoDB" id="5416609at2759"/>
<keyword evidence="3" id="KW-1185">Reference proteome</keyword>
<protein>
    <recommendedName>
        <fullName evidence="1">Heterokaryon incompatibility domain-containing protein</fullName>
    </recommendedName>
</protein>
<accession>A0A428PGH4</accession>
<dbReference type="Proteomes" id="UP000288168">
    <property type="component" value="Unassembled WGS sequence"/>
</dbReference>
<feature type="domain" description="Heterokaryon incompatibility" evidence="1">
    <location>
        <begin position="1"/>
        <end position="81"/>
    </location>
</feature>
<gene>
    <name evidence="2" type="ORF">CEP54_011061</name>
</gene>